<keyword evidence="3" id="KW-1185">Reference proteome</keyword>
<feature type="compositionally biased region" description="Basic and acidic residues" evidence="1">
    <location>
        <begin position="113"/>
        <end position="122"/>
    </location>
</feature>
<feature type="region of interest" description="Disordered" evidence="1">
    <location>
        <begin position="1"/>
        <end position="26"/>
    </location>
</feature>
<feature type="region of interest" description="Disordered" evidence="1">
    <location>
        <begin position="103"/>
        <end position="122"/>
    </location>
</feature>
<evidence type="ECO:0000313" key="3">
    <source>
        <dbReference type="Proteomes" id="UP001144372"/>
    </source>
</evidence>
<sequence>MKKPKRSFELEENQLNSSKDVGIGLDTEDDGEIIDLEDILNDLPDEELRVEFDDESDPDFVELLDSESGLRIDITDAVQGAEEDEDEMLDEESLRDDFFKEFSLTGGENEPSPDLHFKEKSPLKDEGVEDRLDFGEDLFAGFKAGPSEALAAEPEETMMTSAQAPETAEEVSPSLREFVFQIESRLLESVREIVEARLPDIVRSVLREEIEKMKKDL</sequence>
<dbReference type="AlphaFoldDB" id="A0A9W6D5D2"/>
<accession>A0A9W6D5D2</accession>
<evidence type="ECO:0000256" key="1">
    <source>
        <dbReference type="SAM" id="MobiDB-lite"/>
    </source>
</evidence>
<dbReference type="RefSeq" id="WP_281793799.1">
    <property type="nucleotide sequence ID" value="NZ_BSDR01000001.1"/>
</dbReference>
<evidence type="ECO:0000313" key="2">
    <source>
        <dbReference type="EMBL" id="GLI34512.1"/>
    </source>
</evidence>
<reference evidence="2" key="1">
    <citation type="submission" date="2022-12" db="EMBL/GenBank/DDBJ databases">
        <title>Reference genome sequencing for broad-spectrum identification of bacterial and archaeal isolates by mass spectrometry.</title>
        <authorList>
            <person name="Sekiguchi Y."/>
            <person name="Tourlousse D.M."/>
        </authorList>
    </citation>
    <scope>NUCLEOTIDE SEQUENCE</scope>
    <source>
        <strain evidence="2">ASRB1</strain>
    </source>
</reference>
<dbReference type="Proteomes" id="UP001144372">
    <property type="component" value="Unassembled WGS sequence"/>
</dbReference>
<gene>
    <name evidence="2" type="ORF">DAMNIGENAA_19450</name>
</gene>
<organism evidence="2 3">
    <name type="scientific">Desulforhabdus amnigena</name>
    <dbReference type="NCBI Taxonomy" id="40218"/>
    <lineage>
        <taxon>Bacteria</taxon>
        <taxon>Pseudomonadati</taxon>
        <taxon>Thermodesulfobacteriota</taxon>
        <taxon>Syntrophobacteria</taxon>
        <taxon>Syntrophobacterales</taxon>
        <taxon>Syntrophobacteraceae</taxon>
        <taxon>Desulforhabdus</taxon>
    </lineage>
</organism>
<proteinExistence type="predicted"/>
<comment type="caution">
    <text evidence="2">The sequence shown here is derived from an EMBL/GenBank/DDBJ whole genome shotgun (WGS) entry which is preliminary data.</text>
</comment>
<name>A0A9W6D5D2_9BACT</name>
<dbReference type="EMBL" id="BSDR01000001">
    <property type="protein sequence ID" value="GLI34512.1"/>
    <property type="molecule type" value="Genomic_DNA"/>
</dbReference>
<protein>
    <recommendedName>
        <fullName evidence="4">DUF2497 domain-containing protein</fullName>
    </recommendedName>
</protein>
<evidence type="ECO:0008006" key="4">
    <source>
        <dbReference type="Google" id="ProtNLM"/>
    </source>
</evidence>